<dbReference type="GeneID" id="31844612"/>
<sequence>MQKVTLYSPRELAEISGWPEKRIRNLIASGDLKHVKIGSNYFTPEDAIDDFLHRNMVAPETSSIAPRSDAR</sequence>
<gene>
    <name evidence="2" type="ORF">PhaeoP63_00139</name>
</gene>
<evidence type="ECO:0000259" key="1">
    <source>
        <dbReference type="Pfam" id="PF12728"/>
    </source>
</evidence>
<dbReference type="EMBL" id="CP010784">
    <property type="protein sequence ID" value="ATF04256.1"/>
    <property type="molecule type" value="Genomic_DNA"/>
</dbReference>
<dbReference type="AlphaFoldDB" id="A0AAC9Z4V2"/>
<reference evidence="2 3" key="1">
    <citation type="journal article" date="2017" name="Front. Microbiol.">
        <title>Phaeobacter piscinae sp. nov., a species of the Roseobacter group and potential aquaculture probiont.</title>
        <authorList>
            <person name="Sonnenschein E.C."/>
            <person name="Phippen C.B.W."/>
            <person name="Nielsen K.F."/>
            <person name="Mateiu R.V."/>
            <person name="Melchiorsen J."/>
            <person name="Gram L."/>
            <person name="Overmann J."/>
            <person name="Freese H.M."/>
        </authorList>
    </citation>
    <scope>NUCLEOTIDE SEQUENCE [LARGE SCALE GENOMIC DNA]</scope>
    <source>
        <strain evidence="2 3">P63</strain>
    </source>
</reference>
<dbReference type="RefSeq" id="WP_024095689.1">
    <property type="nucleotide sequence ID" value="NZ_CP010588.1"/>
</dbReference>
<accession>A0AAC9Z4V2</accession>
<feature type="domain" description="Helix-turn-helix" evidence="1">
    <location>
        <begin position="6"/>
        <end position="55"/>
    </location>
</feature>
<evidence type="ECO:0000313" key="3">
    <source>
        <dbReference type="Proteomes" id="UP000217545"/>
    </source>
</evidence>
<dbReference type="Pfam" id="PF12728">
    <property type="entry name" value="HTH_17"/>
    <property type="match status" value="1"/>
</dbReference>
<proteinExistence type="predicted"/>
<dbReference type="InterPro" id="IPR041657">
    <property type="entry name" value="HTH_17"/>
</dbReference>
<protein>
    <submittedName>
        <fullName evidence="2">Helix-turn-helix domain protein</fullName>
    </submittedName>
</protein>
<organism evidence="2 3">
    <name type="scientific">Phaeobacter gallaeciensis</name>
    <dbReference type="NCBI Taxonomy" id="60890"/>
    <lineage>
        <taxon>Bacteria</taxon>
        <taxon>Pseudomonadati</taxon>
        <taxon>Pseudomonadota</taxon>
        <taxon>Alphaproteobacteria</taxon>
        <taxon>Rhodobacterales</taxon>
        <taxon>Roseobacteraceae</taxon>
        <taxon>Phaeobacter</taxon>
    </lineage>
</organism>
<evidence type="ECO:0000313" key="2">
    <source>
        <dbReference type="EMBL" id="ATF04256.1"/>
    </source>
</evidence>
<dbReference type="Proteomes" id="UP000217545">
    <property type="component" value="Chromosome"/>
</dbReference>
<name>A0AAC9Z4V2_9RHOB</name>